<feature type="domain" description="CSD" evidence="5">
    <location>
        <begin position="1"/>
        <end position="66"/>
    </location>
</feature>
<dbReference type="Pfam" id="PF00313">
    <property type="entry name" value="CSD"/>
    <property type="match status" value="1"/>
</dbReference>
<evidence type="ECO:0000256" key="2">
    <source>
        <dbReference type="ARBA" id="ARBA00022318"/>
    </source>
</evidence>
<keyword evidence="3" id="KW-0963">Cytoplasm</keyword>
<dbReference type="PIRSF" id="PIRSF002599">
    <property type="entry name" value="Cold_shock_A"/>
    <property type="match status" value="1"/>
</dbReference>
<keyword evidence="4" id="KW-0238">DNA-binding</keyword>
<dbReference type="InterPro" id="IPR012156">
    <property type="entry name" value="Cold_shock_CspA"/>
</dbReference>
<proteinExistence type="predicted"/>
<gene>
    <name evidence="6" type="primary">cspD</name>
    <name evidence="6" type="ORF">FHP88_11275</name>
</gene>
<dbReference type="AlphaFoldDB" id="A0A558DQU2"/>
<keyword evidence="7" id="KW-1185">Reference proteome</keyword>
<dbReference type="GO" id="GO:0006355">
    <property type="term" value="P:regulation of DNA-templated transcription"/>
    <property type="evidence" value="ECO:0007669"/>
    <property type="project" value="InterPro"/>
</dbReference>
<organism evidence="6 7">
    <name type="scientific">Sedimenticola selenatireducens</name>
    <dbReference type="NCBI Taxonomy" id="191960"/>
    <lineage>
        <taxon>Bacteria</taxon>
        <taxon>Pseudomonadati</taxon>
        <taxon>Pseudomonadota</taxon>
        <taxon>Gammaproteobacteria</taxon>
        <taxon>Chromatiales</taxon>
        <taxon>Sedimenticolaceae</taxon>
        <taxon>Sedimenticola</taxon>
    </lineage>
</organism>
<dbReference type="NCBIfam" id="TIGR02381">
    <property type="entry name" value="cspD"/>
    <property type="match status" value="1"/>
</dbReference>
<dbReference type="InterPro" id="IPR012340">
    <property type="entry name" value="NA-bd_OB-fold"/>
</dbReference>
<dbReference type="PRINTS" id="PR00050">
    <property type="entry name" value="COLDSHOCK"/>
</dbReference>
<dbReference type="SMART" id="SM00357">
    <property type="entry name" value="CSP"/>
    <property type="match status" value="1"/>
</dbReference>
<evidence type="ECO:0000256" key="1">
    <source>
        <dbReference type="ARBA" id="ARBA00004496"/>
    </source>
</evidence>
<dbReference type="InterPro" id="IPR050181">
    <property type="entry name" value="Cold_shock_domain"/>
</dbReference>
<accession>A0A558DQU2</accession>
<dbReference type="GO" id="GO:0003677">
    <property type="term" value="F:DNA binding"/>
    <property type="evidence" value="ECO:0007669"/>
    <property type="project" value="UniProtKB-KW"/>
</dbReference>
<evidence type="ECO:0000259" key="5">
    <source>
        <dbReference type="PROSITE" id="PS51857"/>
    </source>
</evidence>
<reference evidence="6 7" key="1">
    <citation type="submission" date="2019-07" db="EMBL/GenBank/DDBJ databases">
        <title>The pathways for chlorine oxyanion respiration interact through the shared metabolite chlorate.</title>
        <authorList>
            <person name="Barnum T.P."/>
            <person name="Cheng Y."/>
            <person name="Hill K.A."/>
            <person name="Lucas L.N."/>
            <person name="Carlson H.K."/>
            <person name="Coates J.D."/>
        </authorList>
    </citation>
    <scope>NUCLEOTIDE SEQUENCE [LARGE SCALE GENOMIC DNA]</scope>
    <source>
        <strain evidence="6 7">BK-1</strain>
    </source>
</reference>
<dbReference type="InterPro" id="IPR012751">
    <property type="entry name" value="CspD"/>
</dbReference>
<evidence type="ECO:0000313" key="7">
    <source>
        <dbReference type="Proteomes" id="UP000316649"/>
    </source>
</evidence>
<dbReference type="InterPro" id="IPR011129">
    <property type="entry name" value="CSD"/>
</dbReference>
<comment type="caution">
    <text evidence="6">The sequence shown here is derived from an EMBL/GenBank/DDBJ whole genome shotgun (WGS) entry which is preliminary data.</text>
</comment>
<dbReference type="SUPFAM" id="SSF50249">
    <property type="entry name" value="Nucleic acid-binding proteins"/>
    <property type="match status" value="1"/>
</dbReference>
<evidence type="ECO:0000313" key="6">
    <source>
        <dbReference type="EMBL" id="TVO73458.1"/>
    </source>
</evidence>
<dbReference type="CDD" id="cd04458">
    <property type="entry name" value="CSP_CDS"/>
    <property type="match status" value="1"/>
</dbReference>
<dbReference type="PROSITE" id="PS51857">
    <property type="entry name" value="CSD_2"/>
    <property type="match status" value="1"/>
</dbReference>
<protein>
    <recommendedName>
        <fullName evidence="2">Cold shock-like protein CspD</fullName>
    </recommendedName>
</protein>
<dbReference type="InterPro" id="IPR002059">
    <property type="entry name" value="CSP_DNA-bd"/>
</dbReference>
<evidence type="ECO:0000256" key="4">
    <source>
        <dbReference type="ARBA" id="ARBA00023125"/>
    </source>
</evidence>
<dbReference type="GO" id="GO:0005829">
    <property type="term" value="C:cytosol"/>
    <property type="evidence" value="ECO:0007669"/>
    <property type="project" value="UniProtKB-ARBA"/>
</dbReference>
<evidence type="ECO:0000256" key="3">
    <source>
        <dbReference type="ARBA" id="ARBA00022490"/>
    </source>
</evidence>
<dbReference type="Proteomes" id="UP000316649">
    <property type="component" value="Unassembled WGS sequence"/>
</dbReference>
<dbReference type="PANTHER" id="PTHR11544">
    <property type="entry name" value="COLD SHOCK DOMAIN CONTAINING PROTEINS"/>
    <property type="match status" value="1"/>
</dbReference>
<dbReference type="RefSeq" id="WP_144359181.1">
    <property type="nucleotide sequence ID" value="NZ_VMNH01000013.1"/>
</dbReference>
<dbReference type="Gene3D" id="2.40.50.140">
    <property type="entry name" value="Nucleic acid-binding proteins"/>
    <property type="match status" value="1"/>
</dbReference>
<name>A0A558DQU2_9GAMM</name>
<comment type="subcellular location">
    <subcellularLocation>
        <location evidence="1">Cytoplasm</location>
    </subcellularLocation>
</comment>
<sequence>MATGTVKWFNNAKGYGFVTPDHGEQDIFIHFSAITMDGYKTLKEGQKVQFELEEGPKGLHAANLQSVTEI</sequence>
<dbReference type="EMBL" id="VMNH01000013">
    <property type="protein sequence ID" value="TVO73458.1"/>
    <property type="molecule type" value="Genomic_DNA"/>
</dbReference>
<dbReference type="OrthoDB" id="9810590at2"/>
<dbReference type="FunFam" id="2.40.50.140:FF:000006">
    <property type="entry name" value="Cold shock protein CspC"/>
    <property type="match status" value="1"/>
</dbReference>